<dbReference type="SUPFAM" id="SSF81321">
    <property type="entry name" value="Family A G protein-coupled receptor-like"/>
    <property type="match status" value="1"/>
</dbReference>
<dbReference type="InParanoid" id="G5B0G0"/>
<dbReference type="AlphaFoldDB" id="G5B0G0"/>
<dbReference type="EMBL" id="JH167816">
    <property type="protein sequence ID" value="EHB02771.1"/>
    <property type="molecule type" value="Genomic_DNA"/>
</dbReference>
<evidence type="ECO:0000313" key="2">
    <source>
        <dbReference type="EMBL" id="EHB02771.1"/>
    </source>
</evidence>
<keyword evidence="1" id="KW-0812">Transmembrane</keyword>
<feature type="transmembrane region" description="Helical" evidence="1">
    <location>
        <begin position="15"/>
        <end position="36"/>
    </location>
</feature>
<reference evidence="2 3" key="1">
    <citation type="journal article" date="2011" name="Nature">
        <title>Genome sequencing reveals insights into physiology and longevity of the naked mole rat.</title>
        <authorList>
            <person name="Kim E.B."/>
            <person name="Fang X."/>
            <person name="Fushan A.A."/>
            <person name="Huang Z."/>
            <person name="Lobanov A.V."/>
            <person name="Han L."/>
            <person name="Marino S.M."/>
            <person name="Sun X."/>
            <person name="Turanov A.A."/>
            <person name="Yang P."/>
            <person name="Yim S.H."/>
            <person name="Zhao X."/>
            <person name="Kasaikina M.V."/>
            <person name="Stoletzki N."/>
            <person name="Peng C."/>
            <person name="Polak P."/>
            <person name="Xiong Z."/>
            <person name="Kiezun A."/>
            <person name="Zhu Y."/>
            <person name="Chen Y."/>
            <person name="Kryukov G.V."/>
            <person name="Zhang Q."/>
            <person name="Peshkin L."/>
            <person name="Yang L."/>
            <person name="Bronson R.T."/>
            <person name="Buffenstein R."/>
            <person name="Wang B."/>
            <person name="Han C."/>
            <person name="Li Q."/>
            <person name="Chen L."/>
            <person name="Zhao W."/>
            <person name="Sunyaev S.R."/>
            <person name="Park T.J."/>
            <person name="Zhang G."/>
            <person name="Wang J."/>
            <person name="Gladyshev V.N."/>
        </authorList>
    </citation>
    <scope>NUCLEOTIDE SEQUENCE [LARGE SCALE GENOMIC DNA]</scope>
</reference>
<feature type="transmembrane region" description="Helical" evidence="1">
    <location>
        <begin position="48"/>
        <end position="67"/>
    </location>
</feature>
<dbReference type="Proteomes" id="UP000006813">
    <property type="component" value="Unassembled WGS sequence"/>
</dbReference>
<evidence type="ECO:0000313" key="3">
    <source>
        <dbReference type="Proteomes" id="UP000006813"/>
    </source>
</evidence>
<keyword evidence="1" id="KW-1133">Transmembrane helix</keyword>
<gene>
    <name evidence="2" type="ORF">GW7_17331</name>
</gene>
<keyword evidence="1" id="KW-0472">Membrane</keyword>
<name>G5B0G0_HETGA</name>
<evidence type="ECO:0000256" key="1">
    <source>
        <dbReference type="SAM" id="Phobius"/>
    </source>
</evidence>
<accession>G5B0G0</accession>
<keyword evidence="2" id="KW-0675">Receptor</keyword>
<proteinExistence type="predicted"/>
<organism evidence="2 3">
    <name type="scientific">Heterocephalus glaber</name>
    <name type="common">Naked mole rat</name>
    <dbReference type="NCBI Taxonomy" id="10181"/>
    <lineage>
        <taxon>Eukaryota</taxon>
        <taxon>Metazoa</taxon>
        <taxon>Chordata</taxon>
        <taxon>Craniata</taxon>
        <taxon>Vertebrata</taxon>
        <taxon>Euteleostomi</taxon>
        <taxon>Mammalia</taxon>
        <taxon>Eutheria</taxon>
        <taxon>Euarchontoglires</taxon>
        <taxon>Glires</taxon>
        <taxon>Rodentia</taxon>
        <taxon>Hystricomorpha</taxon>
        <taxon>Bathyergidae</taxon>
        <taxon>Heterocephalus</taxon>
    </lineage>
</organism>
<sequence length="96" mass="10858">MFTMAWENLTFKSDFLLGILDHSPFHTFLFTLVLAISRVPCMGNKAMVLLIYLVDAGRCITSMIFLISQLSLMDFMFICTTVPKMVVNFLPGSQVI</sequence>
<dbReference type="PANTHER" id="PTHR26453">
    <property type="entry name" value="OLFACTORY RECEPTOR"/>
    <property type="match status" value="1"/>
</dbReference>
<protein>
    <submittedName>
        <fullName evidence="2">Olfactory receptor 2M7</fullName>
    </submittedName>
</protein>